<proteinExistence type="predicted"/>
<name>A0A8H7PWE0_9FUNG</name>
<evidence type="ECO:0000313" key="2">
    <source>
        <dbReference type="EMBL" id="KAG2180709.1"/>
    </source>
</evidence>
<sequence>MRLFKTVHDFDYSWHTVSAAQWQKYPNPDCPHVQHVDVLDSSVDPETGVLRIERLISVDQKAPTLILRAMGASSTQYVREVALIDPKTKTMTLSSKNLTLSNILSCEESITYTQHPTIPEKTLFSQQATISAGSAVSRMASMIEDWSVKRFQQNALLGRDAFSKVLERFVVLAEAKEEAAATSGSK</sequence>
<reference evidence="2" key="1">
    <citation type="submission" date="2020-12" db="EMBL/GenBank/DDBJ databases">
        <title>Metabolic potential, ecology and presence of endohyphal bacteria is reflected in genomic diversity of Mucoromycotina.</title>
        <authorList>
            <person name="Muszewska A."/>
            <person name="Okrasinska A."/>
            <person name="Steczkiewicz K."/>
            <person name="Drgas O."/>
            <person name="Orlowska M."/>
            <person name="Perlinska-Lenart U."/>
            <person name="Aleksandrzak-Piekarczyk T."/>
            <person name="Szatraj K."/>
            <person name="Zielenkiewicz U."/>
            <person name="Pilsyk S."/>
            <person name="Malc E."/>
            <person name="Mieczkowski P."/>
            <person name="Kruszewska J.S."/>
            <person name="Biernat P."/>
            <person name="Pawlowska J."/>
        </authorList>
    </citation>
    <scope>NUCLEOTIDE SEQUENCE</scope>
    <source>
        <strain evidence="2">WA0000051536</strain>
    </source>
</reference>
<gene>
    <name evidence="2" type="ORF">INT44_003716</name>
</gene>
<dbReference type="GO" id="GO:0005758">
    <property type="term" value="C:mitochondrial intermembrane space"/>
    <property type="evidence" value="ECO:0007669"/>
    <property type="project" value="InterPro"/>
</dbReference>
<dbReference type="OrthoDB" id="407630at2759"/>
<dbReference type="PANTHER" id="PTHR11158">
    <property type="entry name" value="MSF1/PX19 RELATED"/>
    <property type="match status" value="1"/>
</dbReference>
<dbReference type="Proteomes" id="UP000612746">
    <property type="component" value="Unassembled WGS sequence"/>
</dbReference>
<dbReference type="PROSITE" id="PS50904">
    <property type="entry name" value="PRELI_MSF1"/>
    <property type="match status" value="1"/>
</dbReference>
<dbReference type="InterPro" id="IPR037365">
    <property type="entry name" value="Slowmo/Ups"/>
</dbReference>
<evidence type="ECO:0000313" key="3">
    <source>
        <dbReference type="Proteomes" id="UP000612746"/>
    </source>
</evidence>
<dbReference type="Pfam" id="PF04707">
    <property type="entry name" value="PRELI"/>
    <property type="match status" value="1"/>
</dbReference>
<organism evidence="2 3">
    <name type="scientific">Umbelopsis vinacea</name>
    <dbReference type="NCBI Taxonomy" id="44442"/>
    <lineage>
        <taxon>Eukaryota</taxon>
        <taxon>Fungi</taxon>
        <taxon>Fungi incertae sedis</taxon>
        <taxon>Mucoromycota</taxon>
        <taxon>Mucoromycotina</taxon>
        <taxon>Umbelopsidomycetes</taxon>
        <taxon>Umbelopsidales</taxon>
        <taxon>Umbelopsidaceae</taxon>
        <taxon>Umbelopsis</taxon>
    </lineage>
</organism>
<feature type="domain" description="PRELI/MSF1" evidence="1">
    <location>
        <begin position="1"/>
        <end position="174"/>
    </location>
</feature>
<keyword evidence="3" id="KW-1185">Reference proteome</keyword>
<accession>A0A8H7PWE0</accession>
<dbReference type="AlphaFoldDB" id="A0A8H7PWE0"/>
<comment type="caution">
    <text evidence="2">The sequence shown here is derived from an EMBL/GenBank/DDBJ whole genome shotgun (WGS) entry which is preliminary data.</text>
</comment>
<protein>
    <recommendedName>
        <fullName evidence="1">PRELI/MSF1 domain-containing protein</fullName>
    </recommendedName>
</protein>
<evidence type="ECO:0000259" key="1">
    <source>
        <dbReference type="PROSITE" id="PS50904"/>
    </source>
</evidence>
<dbReference type="InterPro" id="IPR006797">
    <property type="entry name" value="PRELI/MSF1_dom"/>
</dbReference>
<dbReference type="EMBL" id="JAEPRA010000009">
    <property type="protein sequence ID" value="KAG2180709.1"/>
    <property type="molecule type" value="Genomic_DNA"/>
</dbReference>